<dbReference type="PANTHER" id="PTHR37835">
    <property type="entry name" value="ALPHA-CLOSTRIPAIN"/>
    <property type="match status" value="1"/>
</dbReference>
<reference evidence="2 3" key="1">
    <citation type="submission" date="2019-01" db="EMBL/GenBank/DDBJ databases">
        <authorList>
            <person name="Chen W.-M."/>
        </authorList>
    </citation>
    <scope>NUCLEOTIDE SEQUENCE [LARGE SCALE GENOMIC DNA]</scope>
    <source>
        <strain evidence="2 3">ICH-3</strain>
    </source>
</reference>
<dbReference type="AlphaFoldDB" id="A0A437JW75"/>
<gene>
    <name evidence="2" type="ORF">ENE75_12465</name>
</gene>
<dbReference type="PANTHER" id="PTHR37835:SF1">
    <property type="entry name" value="ALPHA-CLOSTRIPAIN"/>
    <property type="match status" value="1"/>
</dbReference>
<feature type="compositionally biased region" description="Pro residues" evidence="1">
    <location>
        <begin position="506"/>
        <end position="521"/>
    </location>
</feature>
<organism evidence="2 3">
    <name type="scientific">Rubrivivax albus</name>
    <dbReference type="NCBI Taxonomy" id="2499835"/>
    <lineage>
        <taxon>Bacteria</taxon>
        <taxon>Pseudomonadati</taxon>
        <taxon>Pseudomonadota</taxon>
        <taxon>Betaproteobacteria</taxon>
        <taxon>Burkholderiales</taxon>
        <taxon>Sphaerotilaceae</taxon>
        <taxon>Rubrivivax</taxon>
    </lineage>
</organism>
<dbReference type="InterPro" id="IPR005077">
    <property type="entry name" value="Peptidase_C11"/>
</dbReference>
<name>A0A437JW75_9BURK</name>
<keyword evidence="3" id="KW-1185">Reference proteome</keyword>
<dbReference type="OrthoDB" id="9146412at2"/>
<comment type="caution">
    <text evidence="2">The sequence shown here is derived from an EMBL/GenBank/DDBJ whole genome shotgun (WGS) entry which is preliminary data.</text>
</comment>
<accession>A0A437JW75</accession>
<dbReference type="EMBL" id="SACT01000003">
    <property type="protein sequence ID" value="RVT51623.1"/>
    <property type="molecule type" value="Genomic_DNA"/>
</dbReference>
<evidence type="ECO:0000256" key="1">
    <source>
        <dbReference type="SAM" id="MobiDB-lite"/>
    </source>
</evidence>
<feature type="region of interest" description="Disordered" evidence="1">
    <location>
        <begin position="506"/>
        <end position="529"/>
    </location>
</feature>
<dbReference type="Proteomes" id="UP000288178">
    <property type="component" value="Unassembled WGS sequence"/>
</dbReference>
<dbReference type="RefSeq" id="WP_128198624.1">
    <property type="nucleotide sequence ID" value="NZ_SACT01000003.1"/>
</dbReference>
<evidence type="ECO:0000313" key="3">
    <source>
        <dbReference type="Proteomes" id="UP000288178"/>
    </source>
</evidence>
<evidence type="ECO:0000313" key="2">
    <source>
        <dbReference type="EMBL" id="RVT51623.1"/>
    </source>
</evidence>
<proteinExistence type="predicted"/>
<protein>
    <submittedName>
        <fullName evidence="2">Uncharacterized protein</fullName>
    </submittedName>
</protein>
<sequence length="529" mass="57022">MPPSSTLSLPAARRRGPAGSHGVLFAVYAPFGGDPVLSRWPRSSQAPIHQQALVQALKETAAQGVNVAALIDLHDDDSWLVEIPAGRPERMTVHSVWKQDMARPQALSGFLRRAHARFPCGALVLALEGHGAGFVPEIDPLRLTPESITGWQAGGQAGEVRWVQSADGTGYEPEAGSPALPMFSPVLPMFSPVLPAAGMPMSTWALAAALRAARARGVPRPAVLHFNNCFNMSLELLHTVAPHATVATGYGNYNFFTAGAAYPRVFQRLRMAGGASAEELGRWFALENAALLRAKGNHPTLGASLRLSRVRSVTAALDRLARAMTAAMQAAAGARGRIRQAIVAAQQFDSDADQHLETPDQVTDLGSLAVQLQAVFGTGDPIGAAAAGVESALKGVWQYGDFERPWTDESQVWDFRARYLGVGIFLPDPALQGRWDWRSPYYLAGIADPTLPPAHRAQIPFLSDLGGRRPDWVAFLVEYHRGTAFKGFLPPRAPVFPVFNARFKPEFPPPTDNDPAPAPPKPPRRRGGR</sequence>